<protein>
    <submittedName>
        <fullName evidence="2">D-aminopeptidase</fullName>
    </submittedName>
</protein>
<dbReference type="Proteomes" id="UP000032120">
    <property type="component" value="Unassembled WGS sequence"/>
</dbReference>
<dbReference type="InterPro" id="IPR005321">
    <property type="entry name" value="Peptidase_S58_DmpA"/>
</dbReference>
<comment type="similarity">
    <text evidence="1">Belongs to the peptidase S58 family.</text>
</comment>
<dbReference type="EMBL" id="JXSQ01000004">
    <property type="protein sequence ID" value="KIP53245.1"/>
    <property type="molecule type" value="Genomic_DNA"/>
</dbReference>
<comment type="caution">
    <text evidence="2">The sequence shown here is derived from an EMBL/GenBank/DDBJ whole genome shotgun (WGS) entry which is preliminary data.</text>
</comment>
<dbReference type="AlphaFoldDB" id="A0A0D0H7Q2"/>
<dbReference type="PANTHER" id="PTHR36512">
    <property type="entry name" value="D-AMINOPEPTIDASE"/>
    <property type="match status" value="1"/>
</dbReference>
<evidence type="ECO:0000313" key="3">
    <source>
        <dbReference type="Proteomes" id="UP000032120"/>
    </source>
</evidence>
<evidence type="ECO:0000313" key="2">
    <source>
        <dbReference type="EMBL" id="KIP53245.1"/>
    </source>
</evidence>
<dbReference type="InterPro" id="IPR016117">
    <property type="entry name" value="ArgJ-like_dom_sf"/>
</dbReference>
<name>A0A0D0H7Q2_9MICO</name>
<sequence length="386" mass="39498">MAHAPSGKKARDLGLRMGDLPNGPLNAITDVAGVRVGHTTLAYGDGELAPGHGPVRTGVTVILPNERPWRQPLFAAPHTLNGNGEMTGLELVRESGLLTSYIGLTNTHSVGVVRDALVAHEATLRPSGEEYWSLPVVAETWDGLLNDLNGFHVTAEHVFDAVATATAGAFPEGNVGSGTGMVAHGFKGGIGSASRVVSQADGGFTVGVLVQANHGKRDRLVIDGRPVGRHLAVPGDTAPGAPGQALPRPASQLPEGSGSIIVIVATDAPLLPHQCARLAQRATLGIARTGGAGENGSGDIALCFATGNDAIPAGHGAADAPPSYPLTALRNERIDPLFYAAIEATEEAIVNAMLAAETMVGINGVVRHALPHDQLVALFSGDQGGS</sequence>
<keyword evidence="2" id="KW-0645">Protease</keyword>
<dbReference type="Gene3D" id="3.60.70.12">
    <property type="entry name" value="L-amino peptidase D-ALA esterase/amidase"/>
    <property type="match status" value="1"/>
</dbReference>
<dbReference type="Pfam" id="PF03576">
    <property type="entry name" value="Peptidase_S58"/>
    <property type="match status" value="1"/>
</dbReference>
<dbReference type="GO" id="GO:0004177">
    <property type="term" value="F:aminopeptidase activity"/>
    <property type="evidence" value="ECO:0007669"/>
    <property type="project" value="UniProtKB-KW"/>
</dbReference>
<dbReference type="CDD" id="cd02253">
    <property type="entry name" value="DmpA"/>
    <property type="match status" value="1"/>
</dbReference>
<organism evidence="2 3">
    <name type="scientific">Leucobacter komagatae</name>
    <dbReference type="NCBI Taxonomy" id="55969"/>
    <lineage>
        <taxon>Bacteria</taxon>
        <taxon>Bacillati</taxon>
        <taxon>Actinomycetota</taxon>
        <taxon>Actinomycetes</taxon>
        <taxon>Micrococcales</taxon>
        <taxon>Microbacteriaceae</taxon>
        <taxon>Leucobacter</taxon>
    </lineage>
</organism>
<keyword evidence="3" id="KW-1185">Reference proteome</keyword>
<keyword evidence="2" id="KW-0031">Aminopeptidase</keyword>
<evidence type="ECO:0000256" key="1">
    <source>
        <dbReference type="ARBA" id="ARBA00007068"/>
    </source>
</evidence>
<accession>A0A0D0H7Q2</accession>
<reference evidence="2 3" key="1">
    <citation type="submission" date="2015-01" db="EMBL/GenBank/DDBJ databases">
        <title>Draft genome sequence of Leucobacter komagatae strain VKM ST2845.</title>
        <authorList>
            <person name="Karlyshev A.V."/>
            <person name="Kudryashova E.B."/>
        </authorList>
    </citation>
    <scope>NUCLEOTIDE SEQUENCE [LARGE SCALE GENOMIC DNA]</scope>
    <source>
        <strain evidence="2 3">VKM ST2845</strain>
    </source>
</reference>
<proteinExistence type="inferred from homology"/>
<gene>
    <name evidence="2" type="ORF">SD72_05150</name>
</gene>
<dbReference type="SUPFAM" id="SSF56266">
    <property type="entry name" value="DmpA/ArgJ-like"/>
    <property type="match status" value="1"/>
</dbReference>
<dbReference type="PANTHER" id="PTHR36512:SF3">
    <property type="entry name" value="BLR5678 PROTEIN"/>
    <property type="match status" value="1"/>
</dbReference>
<keyword evidence="2" id="KW-0378">Hydrolase</keyword>